<dbReference type="Pfam" id="PF04043">
    <property type="entry name" value="PMEI"/>
    <property type="match status" value="1"/>
</dbReference>
<dbReference type="Gene3D" id="1.20.140.40">
    <property type="entry name" value="Invertase/pectin methylesterase inhibitor family protein"/>
    <property type="match status" value="1"/>
</dbReference>
<evidence type="ECO:0000256" key="2">
    <source>
        <dbReference type="ARBA" id="ARBA00023157"/>
    </source>
</evidence>
<keyword evidence="7" id="KW-1185">Reference proteome</keyword>
<dbReference type="InterPro" id="IPR035513">
    <property type="entry name" value="Invertase/methylesterase_inhib"/>
</dbReference>
<keyword evidence="2" id="KW-1015">Disulfide bond</keyword>
<dbReference type="PANTHER" id="PTHR35357">
    <property type="entry name" value="OS02G0537100 PROTEIN"/>
    <property type="match status" value="1"/>
</dbReference>
<comment type="similarity">
    <text evidence="3">Belongs to the PMEI family.</text>
</comment>
<feature type="chain" id="PRO_5043697868" description="Pectinesterase inhibitor domain-containing protein" evidence="4">
    <location>
        <begin position="23"/>
        <end position="183"/>
    </location>
</feature>
<dbReference type="Proteomes" id="UP000826271">
    <property type="component" value="Unassembled WGS sequence"/>
</dbReference>
<dbReference type="CDD" id="cd15795">
    <property type="entry name" value="PMEI-Pla_a_1_like"/>
    <property type="match status" value="1"/>
</dbReference>
<dbReference type="FunFam" id="1.20.140.40:FF:000002">
    <property type="entry name" value="Putative invertase inhibitor"/>
    <property type="match status" value="1"/>
</dbReference>
<dbReference type="SMART" id="SM00856">
    <property type="entry name" value="PMEI"/>
    <property type="match status" value="1"/>
</dbReference>
<name>A0AAV6Y8F8_9LAMI</name>
<evidence type="ECO:0000313" key="7">
    <source>
        <dbReference type="Proteomes" id="UP000826271"/>
    </source>
</evidence>
<evidence type="ECO:0000256" key="3">
    <source>
        <dbReference type="ARBA" id="ARBA00038471"/>
    </source>
</evidence>
<dbReference type="NCBIfam" id="TIGR01614">
    <property type="entry name" value="PME_inhib"/>
    <property type="match status" value="1"/>
</dbReference>
<protein>
    <recommendedName>
        <fullName evidence="5">Pectinesterase inhibitor domain-containing protein</fullName>
    </recommendedName>
</protein>
<sequence>MKHFSLLLPPILILSIINGAKSQNLINSSCKTFSNNDPNINYNFCTTSLQAAPASRCATLPGLGSISIRLTRYNITDTRCHIKQLMKNRKLDPYVRQCLGDCFELYSDAIVTVKQAMKYYDEKKFDDANIQLSSVMDAATTCEDGFKERKGVVSPLTKRNGDVFELSAVALSVMRLIQSGSSG</sequence>
<evidence type="ECO:0000256" key="4">
    <source>
        <dbReference type="SAM" id="SignalP"/>
    </source>
</evidence>
<organism evidence="6 7">
    <name type="scientific">Buddleja alternifolia</name>
    <dbReference type="NCBI Taxonomy" id="168488"/>
    <lineage>
        <taxon>Eukaryota</taxon>
        <taxon>Viridiplantae</taxon>
        <taxon>Streptophyta</taxon>
        <taxon>Embryophyta</taxon>
        <taxon>Tracheophyta</taxon>
        <taxon>Spermatophyta</taxon>
        <taxon>Magnoliopsida</taxon>
        <taxon>eudicotyledons</taxon>
        <taxon>Gunneridae</taxon>
        <taxon>Pentapetalae</taxon>
        <taxon>asterids</taxon>
        <taxon>lamiids</taxon>
        <taxon>Lamiales</taxon>
        <taxon>Scrophulariaceae</taxon>
        <taxon>Buddlejeae</taxon>
        <taxon>Buddleja</taxon>
    </lineage>
</organism>
<proteinExistence type="inferred from homology"/>
<dbReference type="SUPFAM" id="SSF101148">
    <property type="entry name" value="Plant invertase/pectin methylesterase inhibitor"/>
    <property type="match status" value="1"/>
</dbReference>
<comment type="caution">
    <text evidence="6">The sequence shown here is derived from an EMBL/GenBank/DDBJ whole genome shotgun (WGS) entry which is preliminary data.</text>
</comment>
<dbReference type="EMBL" id="WHWC01000001">
    <property type="protein sequence ID" value="KAG8391451.1"/>
    <property type="molecule type" value="Genomic_DNA"/>
</dbReference>
<dbReference type="InterPro" id="IPR034088">
    <property type="entry name" value="Pla_a_1-like"/>
</dbReference>
<feature type="domain" description="Pectinesterase inhibitor" evidence="5">
    <location>
        <begin position="21"/>
        <end position="173"/>
    </location>
</feature>
<dbReference type="PANTHER" id="PTHR35357:SF17">
    <property type="entry name" value="PECTINESTERASE INHIBITOR 12"/>
    <property type="match status" value="1"/>
</dbReference>
<accession>A0AAV6Y8F8</accession>
<evidence type="ECO:0000259" key="5">
    <source>
        <dbReference type="SMART" id="SM00856"/>
    </source>
</evidence>
<reference evidence="6" key="1">
    <citation type="submission" date="2019-10" db="EMBL/GenBank/DDBJ databases">
        <authorList>
            <person name="Zhang R."/>
            <person name="Pan Y."/>
            <person name="Wang J."/>
            <person name="Ma R."/>
            <person name="Yu S."/>
        </authorList>
    </citation>
    <scope>NUCLEOTIDE SEQUENCE</scope>
    <source>
        <strain evidence="6">LA-IB0</strain>
        <tissue evidence="6">Leaf</tissue>
    </source>
</reference>
<dbReference type="AlphaFoldDB" id="A0AAV6Y8F8"/>
<evidence type="ECO:0000256" key="1">
    <source>
        <dbReference type="ARBA" id="ARBA00022729"/>
    </source>
</evidence>
<gene>
    <name evidence="6" type="ORF">BUALT_Bualt01G0189200</name>
</gene>
<dbReference type="GO" id="GO:0005576">
    <property type="term" value="C:extracellular region"/>
    <property type="evidence" value="ECO:0007669"/>
    <property type="project" value="UniProtKB-ARBA"/>
</dbReference>
<evidence type="ECO:0000313" key="6">
    <source>
        <dbReference type="EMBL" id="KAG8391451.1"/>
    </source>
</evidence>
<keyword evidence="1 4" id="KW-0732">Signal</keyword>
<feature type="signal peptide" evidence="4">
    <location>
        <begin position="1"/>
        <end position="22"/>
    </location>
</feature>
<dbReference type="InterPro" id="IPR006501">
    <property type="entry name" value="Pectinesterase_inhib_dom"/>
</dbReference>
<dbReference type="GO" id="GO:0004857">
    <property type="term" value="F:enzyme inhibitor activity"/>
    <property type="evidence" value="ECO:0007669"/>
    <property type="project" value="InterPro"/>
</dbReference>